<dbReference type="InterPro" id="IPR036322">
    <property type="entry name" value="WD40_repeat_dom_sf"/>
</dbReference>
<dbReference type="EMBL" id="WTPW01000992">
    <property type="protein sequence ID" value="KAF0464556.1"/>
    <property type="molecule type" value="Genomic_DNA"/>
</dbReference>
<comment type="caution">
    <text evidence="1">The sequence shown here is derived from an EMBL/GenBank/DDBJ whole genome shotgun (WGS) entry which is preliminary data.</text>
</comment>
<reference evidence="1 2" key="1">
    <citation type="journal article" date="2019" name="Environ. Microbiol.">
        <title>At the nexus of three kingdoms: the genome of the mycorrhizal fungus Gigaspora margarita provides insights into plant, endobacterial and fungal interactions.</title>
        <authorList>
            <person name="Venice F."/>
            <person name="Ghignone S."/>
            <person name="Salvioli di Fossalunga A."/>
            <person name="Amselem J."/>
            <person name="Novero M."/>
            <person name="Xianan X."/>
            <person name="Sedzielewska Toro K."/>
            <person name="Morin E."/>
            <person name="Lipzen A."/>
            <person name="Grigoriev I.V."/>
            <person name="Henrissat B."/>
            <person name="Martin F.M."/>
            <person name="Bonfante P."/>
        </authorList>
    </citation>
    <scope>NUCLEOTIDE SEQUENCE [LARGE SCALE GENOMIC DNA]</scope>
    <source>
        <strain evidence="1 2">BEG34</strain>
    </source>
</reference>
<accession>A0A8H4AB42</accession>
<sequence length="431" mass="50481">MSSSGPEELIVEDHTPHRGKKISKYVFSLNMQYIVTWSKDDQSIVGWSITNDLSNELSIEPINSLNTDDLKSLLNTDHLEYFSLKRASDCKQFIILRSMMHEFAVIDITNKSRQILNVQGLKNSILDNYADDIAFLENGDLAIAKTQPVYRAYIFSKLKFNGKYQWTCKNSIELEKIVEEYDYYRCKINKNGTLFIYFNTPNVIAQWNLITRKLEMQYMPNLNLPSNLLHNRLEMNSYNTLLAIAFSIENGTGKTVYVYSTKSGMDIANKTFSDERHRSFSLHKFCFIGSREKERFFISFRNKEAKITYILNPLTYTLDKSPDTNVLHDILNQNYKVINDYIIKIDKNNLSIKRLSQNENWKNHLQSKERYVGSTFFNTNEIKQYIQDTLDRYKSNQFSTQSYSDVSKEYPGVAYTWIVTNEYNERSKLLT</sequence>
<keyword evidence="2" id="KW-1185">Reference proteome</keyword>
<protein>
    <submittedName>
        <fullName evidence="1">Uncharacterized protein</fullName>
    </submittedName>
</protein>
<dbReference type="AlphaFoldDB" id="A0A8H4AB42"/>
<evidence type="ECO:0000313" key="2">
    <source>
        <dbReference type="Proteomes" id="UP000439903"/>
    </source>
</evidence>
<dbReference type="SUPFAM" id="SSF50978">
    <property type="entry name" value="WD40 repeat-like"/>
    <property type="match status" value="1"/>
</dbReference>
<name>A0A8H4AB42_GIGMA</name>
<gene>
    <name evidence="1" type="ORF">F8M41_026510</name>
</gene>
<organism evidence="1 2">
    <name type="scientific">Gigaspora margarita</name>
    <dbReference type="NCBI Taxonomy" id="4874"/>
    <lineage>
        <taxon>Eukaryota</taxon>
        <taxon>Fungi</taxon>
        <taxon>Fungi incertae sedis</taxon>
        <taxon>Mucoromycota</taxon>
        <taxon>Glomeromycotina</taxon>
        <taxon>Glomeromycetes</taxon>
        <taxon>Diversisporales</taxon>
        <taxon>Gigasporaceae</taxon>
        <taxon>Gigaspora</taxon>
    </lineage>
</organism>
<proteinExistence type="predicted"/>
<evidence type="ECO:0000313" key="1">
    <source>
        <dbReference type="EMBL" id="KAF0464556.1"/>
    </source>
</evidence>
<dbReference type="Proteomes" id="UP000439903">
    <property type="component" value="Unassembled WGS sequence"/>
</dbReference>